<dbReference type="InterPro" id="IPR013325">
    <property type="entry name" value="RNA_pol_sigma_r2"/>
</dbReference>
<dbReference type="SUPFAM" id="SSF88946">
    <property type="entry name" value="Sigma2 domain of RNA polymerase sigma factors"/>
    <property type="match status" value="1"/>
</dbReference>
<gene>
    <name evidence="6" type="ORF">PEDI_47540</name>
</gene>
<organism evidence="6 7">
    <name type="scientific">Persicobacter diffluens</name>
    <dbReference type="NCBI Taxonomy" id="981"/>
    <lineage>
        <taxon>Bacteria</taxon>
        <taxon>Pseudomonadati</taxon>
        <taxon>Bacteroidota</taxon>
        <taxon>Cytophagia</taxon>
        <taxon>Cytophagales</taxon>
        <taxon>Persicobacteraceae</taxon>
        <taxon>Persicobacter</taxon>
    </lineage>
</organism>
<accession>A0AAN4W4M5</accession>
<dbReference type="GO" id="GO:0003677">
    <property type="term" value="F:DNA binding"/>
    <property type="evidence" value="ECO:0007669"/>
    <property type="project" value="InterPro"/>
</dbReference>
<dbReference type="InterPro" id="IPR013324">
    <property type="entry name" value="RNA_pol_sigma_r3/r4-like"/>
</dbReference>
<evidence type="ECO:0000259" key="5">
    <source>
        <dbReference type="Pfam" id="PF08281"/>
    </source>
</evidence>
<dbReference type="Pfam" id="PF08281">
    <property type="entry name" value="Sigma70_r4_2"/>
    <property type="match status" value="1"/>
</dbReference>
<evidence type="ECO:0000313" key="6">
    <source>
        <dbReference type="EMBL" id="GJM64202.1"/>
    </source>
</evidence>
<dbReference type="InterPro" id="IPR014284">
    <property type="entry name" value="RNA_pol_sigma-70_dom"/>
</dbReference>
<dbReference type="CDD" id="cd06171">
    <property type="entry name" value="Sigma70_r4"/>
    <property type="match status" value="1"/>
</dbReference>
<dbReference type="Gene3D" id="1.10.1740.10">
    <property type="match status" value="1"/>
</dbReference>
<dbReference type="NCBIfam" id="TIGR02937">
    <property type="entry name" value="sigma70-ECF"/>
    <property type="match status" value="1"/>
</dbReference>
<dbReference type="InterPro" id="IPR036388">
    <property type="entry name" value="WH-like_DNA-bd_sf"/>
</dbReference>
<evidence type="ECO:0000313" key="7">
    <source>
        <dbReference type="Proteomes" id="UP001310022"/>
    </source>
</evidence>
<keyword evidence="2" id="KW-0805">Transcription regulation</keyword>
<keyword evidence="4" id="KW-0804">Transcription</keyword>
<dbReference type="PANTHER" id="PTHR43133">
    <property type="entry name" value="RNA POLYMERASE ECF-TYPE SIGMA FACTO"/>
    <property type="match status" value="1"/>
</dbReference>
<dbReference type="EMBL" id="BQKE01000004">
    <property type="protein sequence ID" value="GJM64202.1"/>
    <property type="molecule type" value="Genomic_DNA"/>
</dbReference>
<evidence type="ECO:0000256" key="4">
    <source>
        <dbReference type="ARBA" id="ARBA00023163"/>
    </source>
</evidence>
<dbReference type="InterPro" id="IPR039425">
    <property type="entry name" value="RNA_pol_sigma-70-like"/>
</dbReference>
<dbReference type="GO" id="GO:0006352">
    <property type="term" value="P:DNA-templated transcription initiation"/>
    <property type="evidence" value="ECO:0007669"/>
    <property type="project" value="InterPro"/>
</dbReference>
<feature type="domain" description="RNA polymerase sigma factor 70 region 4 type 2" evidence="5">
    <location>
        <begin position="144"/>
        <end position="195"/>
    </location>
</feature>
<protein>
    <recommendedName>
        <fullName evidence="5">RNA polymerase sigma factor 70 region 4 type 2 domain-containing protein</fullName>
    </recommendedName>
</protein>
<comment type="similarity">
    <text evidence="1">Belongs to the sigma-70 factor family. ECF subfamily.</text>
</comment>
<evidence type="ECO:0000256" key="1">
    <source>
        <dbReference type="ARBA" id="ARBA00010641"/>
    </source>
</evidence>
<evidence type="ECO:0000256" key="2">
    <source>
        <dbReference type="ARBA" id="ARBA00023015"/>
    </source>
</evidence>
<dbReference type="Gene3D" id="1.10.10.10">
    <property type="entry name" value="Winged helix-like DNA-binding domain superfamily/Winged helix DNA-binding domain"/>
    <property type="match status" value="1"/>
</dbReference>
<dbReference type="InterPro" id="IPR013249">
    <property type="entry name" value="RNA_pol_sigma70_r4_t2"/>
</dbReference>
<dbReference type="GO" id="GO:0016987">
    <property type="term" value="F:sigma factor activity"/>
    <property type="evidence" value="ECO:0007669"/>
    <property type="project" value="UniProtKB-KW"/>
</dbReference>
<name>A0AAN4W4M5_9BACT</name>
<evidence type="ECO:0000256" key="3">
    <source>
        <dbReference type="ARBA" id="ARBA00023082"/>
    </source>
</evidence>
<keyword evidence="3" id="KW-0731">Sigma factor</keyword>
<sequence>MQAKQNHHLSYMTTPKHKDIYDSEIELWLLYRSGDKNALATLYSSYFDVLYQYGKKISSDKELVMDTIQDLFNTLIQKREQVCVPTSVKAYLITSFKRKLIRSKSKIHNTQSLEDKNIFVEKIINTKFLQEESIELYFPYENMIKNACEGLTQNQQKAIQLYFFENKSYQEIAQLMQMQNVKSARTIVYRALKNLNQRLKPFEEFII</sequence>
<reference evidence="6 7" key="1">
    <citation type="submission" date="2021-12" db="EMBL/GenBank/DDBJ databases">
        <title>Genome sequencing of bacteria with rrn-lacking chromosome and rrn-plasmid.</title>
        <authorList>
            <person name="Anda M."/>
            <person name="Iwasaki W."/>
        </authorList>
    </citation>
    <scope>NUCLEOTIDE SEQUENCE [LARGE SCALE GENOMIC DNA]</scope>
    <source>
        <strain evidence="6 7">NBRC 15940</strain>
    </source>
</reference>
<dbReference type="SUPFAM" id="SSF88659">
    <property type="entry name" value="Sigma3 and sigma4 domains of RNA polymerase sigma factors"/>
    <property type="match status" value="1"/>
</dbReference>
<dbReference type="PANTHER" id="PTHR43133:SF46">
    <property type="entry name" value="RNA POLYMERASE SIGMA-70 FACTOR ECF SUBFAMILY"/>
    <property type="match status" value="1"/>
</dbReference>
<dbReference type="AlphaFoldDB" id="A0AAN4W4M5"/>
<keyword evidence="7" id="KW-1185">Reference proteome</keyword>
<comment type="caution">
    <text evidence="6">The sequence shown here is derived from an EMBL/GenBank/DDBJ whole genome shotgun (WGS) entry which is preliminary data.</text>
</comment>
<proteinExistence type="inferred from homology"/>
<dbReference type="Proteomes" id="UP001310022">
    <property type="component" value="Unassembled WGS sequence"/>
</dbReference>
<dbReference type="RefSeq" id="WP_338239282.1">
    <property type="nucleotide sequence ID" value="NZ_BQKE01000004.1"/>
</dbReference>